<evidence type="ECO:0000256" key="5">
    <source>
        <dbReference type="ARBA" id="ARBA00022833"/>
    </source>
</evidence>
<keyword evidence="3" id="KW-0677">Repeat</keyword>
<evidence type="ECO:0000256" key="10">
    <source>
        <dbReference type="SAM" id="MobiDB-lite"/>
    </source>
</evidence>
<feature type="region of interest" description="Disordered" evidence="10">
    <location>
        <begin position="114"/>
        <end position="135"/>
    </location>
</feature>
<protein>
    <recommendedName>
        <fullName evidence="11">C2H2-type domain-containing protein</fullName>
    </recommendedName>
</protein>
<comment type="caution">
    <text evidence="12">The sequence shown here is derived from an EMBL/GenBank/DDBJ whole genome shotgun (WGS) entry which is preliminary data.</text>
</comment>
<dbReference type="PANTHER" id="PTHR26374">
    <property type="entry name" value="ZINC FINGER PROTEIN ZAT5"/>
    <property type="match status" value="1"/>
</dbReference>
<dbReference type="OrthoDB" id="9411774at2759"/>
<evidence type="ECO:0000256" key="3">
    <source>
        <dbReference type="ARBA" id="ARBA00022737"/>
    </source>
</evidence>
<dbReference type="InterPro" id="IPR013087">
    <property type="entry name" value="Znf_C2H2_type"/>
</dbReference>
<organism evidence="12 13">
    <name type="scientific">Zingiber officinale</name>
    <name type="common">Ginger</name>
    <name type="synonym">Amomum zingiber</name>
    <dbReference type="NCBI Taxonomy" id="94328"/>
    <lineage>
        <taxon>Eukaryota</taxon>
        <taxon>Viridiplantae</taxon>
        <taxon>Streptophyta</taxon>
        <taxon>Embryophyta</taxon>
        <taxon>Tracheophyta</taxon>
        <taxon>Spermatophyta</taxon>
        <taxon>Magnoliopsida</taxon>
        <taxon>Liliopsida</taxon>
        <taxon>Zingiberales</taxon>
        <taxon>Zingiberaceae</taxon>
        <taxon>Zingiber</taxon>
    </lineage>
</organism>
<dbReference type="AlphaFoldDB" id="A0A8J5LJQ8"/>
<gene>
    <name evidence="12" type="ORF">ZIOFF_009955</name>
</gene>
<evidence type="ECO:0000313" key="13">
    <source>
        <dbReference type="Proteomes" id="UP000734854"/>
    </source>
</evidence>
<accession>A0A8J5LJQ8</accession>
<proteinExistence type="predicted"/>
<evidence type="ECO:0000256" key="9">
    <source>
        <dbReference type="PROSITE-ProRule" id="PRU00042"/>
    </source>
</evidence>
<evidence type="ECO:0000256" key="4">
    <source>
        <dbReference type="ARBA" id="ARBA00022771"/>
    </source>
</evidence>
<reference evidence="12 13" key="1">
    <citation type="submission" date="2020-08" db="EMBL/GenBank/DDBJ databases">
        <title>Plant Genome Project.</title>
        <authorList>
            <person name="Zhang R.-G."/>
        </authorList>
    </citation>
    <scope>NUCLEOTIDE SEQUENCE [LARGE SCALE GENOMIC DNA]</scope>
    <source>
        <tissue evidence="12">Rhizome</tissue>
    </source>
</reference>
<dbReference type="GO" id="GO:0008270">
    <property type="term" value="F:zinc ion binding"/>
    <property type="evidence" value="ECO:0007669"/>
    <property type="project" value="UniProtKB-KW"/>
</dbReference>
<dbReference type="EMBL" id="JACMSC010000003">
    <property type="protein sequence ID" value="KAG6527821.1"/>
    <property type="molecule type" value="Genomic_DNA"/>
</dbReference>
<dbReference type="GO" id="GO:0005634">
    <property type="term" value="C:nucleus"/>
    <property type="evidence" value="ECO:0007669"/>
    <property type="project" value="UniProtKB-SubCell"/>
</dbReference>
<dbReference type="PANTHER" id="PTHR26374:SF450">
    <property type="entry name" value="OS11G0702300 PROTEIN"/>
    <property type="match status" value="1"/>
</dbReference>
<keyword evidence="4 9" id="KW-0863">Zinc-finger</keyword>
<evidence type="ECO:0000256" key="2">
    <source>
        <dbReference type="ARBA" id="ARBA00022723"/>
    </source>
</evidence>
<evidence type="ECO:0000256" key="6">
    <source>
        <dbReference type="ARBA" id="ARBA00023015"/>
    </source>
</evidence>
<feature type="domain" description="C2H2-type" evidence="11">
    <location>
        <begin position="97"/>
        <end position="124"/>
    </location>
</feature>
<keyword evidence="13" id="KW-1185">Reference proteome</keyword>
<evidence type="ECO:0000256" key="7">
    <source>
        <dbReference type="ARBA" id="ARBA00023163"/>
    </source>
</evidence>
<sequence length="205" mass="22852">MPQWKRGRALRAVTPFPSRSFFHSPSTADAMPGRDDFVTYPSLYKTCTQLHAPHRRCPIHTRNAVRSLQIASTACSNGGANMDIFRKAEAGGARRKFECRTCGRQFDTFQALGGHRTSHARQRPTEPLAKPPQKSNRVHACPVCGAAFLLWQALGGHMRRHRLGTKEDGAGAAAMMSLTMREQLQWLDLNLPPLETELQLQFATS</sequence>
<evidence type="ECO:0000256" key="1">
    <source>
        <dbReference type="ARBA" id="ARBA00004123"/>
    </source>
</evidence>
<feature type="domain" description="C2H2-type" evidence="11">
    <location>
        <begin position="139"/>
        <end position="161"/>
    </location>
</feature>
<keyword evidence="2" id="KW-0479">Metal-binding</keyword>
<name>A0A8J5LJQ8_ZINOF</name>
<keyword evidence="7" id="KW-0804">Transcription</keyword>
<dbReference type="Pfam" id="PF13912">
    <property type="entry name" value="zf-C2H2_6"/>
    <property type="match status" value="2"/>
</dbReference>
<dbReference type="PROSITE" id="PS00028">
    <property type="entry name" value="ZINC_FINGER_C2H2_1"/>
    <property type="match status" value="2"/>
</dbReference>
<comment type="subcellular location">
    <subcellularLocation>
        <location evidence="1">Nucleus</location>
    </subcellularLocation>
</comment>
<keyword evidence="6" id="KW-0805">Transcription regulation</keyword>
<evidence type="ECO:0000259" key="11">
    <source>
        <dbReference type="PROSITE" id="PS50157"/>
    </source>
</evidence>
<evidence type="ECO:0000256" key="8">
    <source>
        <dbReference type="ARBA" id="ARBA00023242"/>
    </source>
</evidence>
<dbReference type="SMART" id="SM00355">
    <property type="entry name" value="ZnF_C2H2"/>
    <property type="match status" value="2"/>
</dbReference>
<dbReference type="PROSITE" id="PS50157">
    <property type="entry name" value="ZINC_FINGER_C2H2_2"/>
    <property type="match status" value="2"/>
</dbReference>
<evidence type="ECO:0000313" key="12">
    <source>
        <dbReference type="EMBL" id="KAG6527821.1"/>
    </source>
</evidence>
<dbReference type="Proteomes" id="UP000734854">
    <property type="component" value="Unassembled WGS sequence"/>
</dbReference>
<keyword evidence="8" id="KW-0539">Nucleus</keyword>
<keyword evidence="5" id="KW-0862">Zinc</keyword>